<evidence type="ECO:0000313" key="3">
    <source>
        <dbReference type="Proteomes" id="UP000251558"/>
    </source>
</evidence>
<dbReference type="OrthoDB" id="8085937at2"/>
<evidence type="ECO:0000313" key="2">
    <source>
        <dbReference type="EMBL" id="RAZ86982.1"/>
    </source>
</evidence>
<keyword evidence="3" id="KW-1185">Reference proteome</keyword>
<proteinExistence type="predicted"/>
<accession>A0A330HHK0</accession>
<sequence length="92" mass="10268">MVAPQWMETTMTTLEHSAYDTGRAGFGPIGFAGRALRLFNHAMRTRSDRAALRAMPDHLLKDMGITRSGIDYYTSVRYATPDTDVTDIRTIG</sequence>
<reference evidence="2 3" key="1">
    <citation type="submission" date="2018-07" db="EMBL/GenBank/DDBJ databases">
        <title>Diversity of Mesorhizobium strains in Brazil.</title>
        <authorList>
            <person name="Helene L.C.F."/>
            <person name="Dall'Agnol R."/>
            <person name="Delamuta J.R.M."/>
            <person name="Hungria M."/>
        </authorList>
    </citation>
    <scope>NUCLEOTIDE SEQUENCE [LARGE SCALE GENOMIC DNA]</scope>
    <source>
        <strain evidence="2 3">AC99b</strain>
    </source>
</reference>
<feature type="domain" description="YjiS-like" evidence="1">
    <location>
        <begin position="37"/>
        <end position="68"/>
    </location>
</feature>
<dbReference type="Pfam" id="PF06568">
    <property type="entry name" value="YjiS-like"/>
    <property type="match status" value="1"/>
</dbReference>
<evidence type="ECO:0000259" key="1">
    <source>
        <dbReference type="Pfam" id="PF06568"/>
    </source>
</evidence>
<comment type="caution">
    <text evidence="2">The sequence shown here is derived from an EMBL/GenBank/DDBJ whole genome shotgun (WGS) entry which is preliminary data.</text>
</comment>
<dbReference type="AlphaFoldDB" id="A0A330HHK0"/>
<gene>
    <name evidence="2" type="ORF">DPM33_26940</name>
</gene>
<dbReference type="InterPro" id="IPR009506">
    <property type="entry name" value="YjiS-like"/>
</dbReference>
<dbReference type="Proteomes" id="UP000251558">
    <property type="component" value="Unassembled WGS sequence"/>
</dbReference>
<dbReference type="EMBL" id="QMBP01000016">
    <property type="protein sequence ID" value="RAZ86982.1"/>
    <property type="molecule type" value="Genomic_DNA"/>
</dbReference>
<organism evidence="2 3">
    <name type="scientific">Mesorhizobium hawassense</name>
    <dbReference type="NCBI Taxonomy" id="1209954"/>
    <lineage>
        <taxon>Bacteria</taxon>
        <taxon>Pseudomonadati</taxon>
        <taxon>Pseudomonadota</taxon>
        <taxon>Alphaproteobacteria</taxon>
        <taxon>Hyphomicrobiales</taxon>
        <taxon>Phyllobacteriaceae</taxon>
        <taxon>Mesorhizobium</taxon>
    </lineage>
</organism>
<protein>
    <recommendedName>
        <fullName evidence="1">YjiS-like domain-containing protein</fullName>
    </recommendedName>
</protein>
<name>A0A330HHK0_9HYPH</name>